<dbReference type="InterPro" id="IPR036895">
    <property type="entry name" value="Uracil-DNA_glycosylase-like_sf"/>
</dbReference>
<evidence type="ECO:0000256" key="10">
    <source>
        <dbReference type="SAM" id="MobiDB-lite"/>
    </source>
</evidence>
<dbReference type="Pfam" id="PF13566">
    <property type="entry name" value="DUF4130"/>
    <property type="match status" value="1"/>
</dbReference>
<keyword evidence="8" id="KW-0411">Iron-sulfur</keyword>
<dbReference type="PANTHER" id="PTHR33693">
    <property type="entry name" value="TYPE-5 URACIL-DNA GLYCOSYLASE"/>
    <property type="match status" value="1"/>
</dbReference>
<keyword evidence="5" id="KW-0227">DNA damage</keyword>
<dbReference type="RefSeq" id="WP_246521912.1">
    <property type="nucleotide sequence ID" value="NZ_JAAEDI010000005.1"/>
</dbReference>
<evidence type="ECO:0000256" key="9">
    <source>
        <dbReference type="ARBA" id="ARBA00023204"/>
    </source>
</evidence>
<dbReference type="Gene3D" id="3.40.470.10">
    <property type="entry name" value="Uracil-DNA glycosylase-like domain"/>
    <property type="match status" value="1"/>
</dbReference>
<keyword evidence="9" id="KW-0234">DNA repair</keyword>
<evidence type="ECO:0000313" key="13">
    <source>
        <dbReference type="Proteomes" id="UP000698752"/>
    </source>
</evidence>
<evidence type="ECO:0000256" key="8">
    <source>
        <dbReference type="ARBA" id="ARBA00023014"/>
    </source>
</evidence>
<dbReference type="EMBL" id="JAAEDI010000005">
    <property type="protein sequence ID" value="MBR0649082.1"/>
    <property type="molecule type" value="Genomic_DNA"/>
</dbReference>
<reference evidence="13" key="1">
    <citation type="journal article" date="2021" name="Syst. Appl. Microbiol.">
        <title>Roseomonas hellenica sp. nov., isolated from roots of wild-growing Alkanna tinctoria.</title>
        <authorList>
            <person name="Rat A."/>
            <person name="Naranjo H.D."/>
            <person name="Lebbe L."/>
            <person name="Cnockaert M."/>
            <person name="Krigas N."/>
            <person name="Grigoriadou K."/>
            <person name="Maloupa E."/>
            <person name="Willems A."/>
        </authorList>
    </citation>
    <scope>NUCLEOTIDE SEQUENCE [LARGE SCALE GENOMIC DNA]</scope>
    <source>
        <strain evidence="13">LMG 31159</strain>
    </source>
</reference>
<feature type="region of interest" description="Disordered" evidence="10">
    <location>
        <begin position="478"/>
        <end position="512"/>
    </location>
</feature>
<organism evidence="12 13">
    <name type="scientific">Neoroseomonas terrae</name>
    <dbReference type="NCBI Taxonomy" id="424799"/>
    <lineage>
        <taxon>Bacteria</taxon>
        <taxon>Pseudomonadati</taxon>
        <taxon>Pseudomonadota</taxon>
        <taxon>Alphaproteobacteria</taxon>
        <taxon>Acetobacterales</taxon>
        <taxon>Acetobacteraceae</taxon>
        <taxon>Neoroseomonas</taxon>
    </lineage>
</organism>
<keyword evidence="7" id="KW-0408">Iron</keyword>
<dbReference type="SMART" id="SM00987">
    <property type="entry name" value="UreE_C"/>
    <property type="match status" value="1"/>
</dbReference>
<dbReference type="Proteomes" id="UP000698752">
    <property type="component" value="Unassembled WGS sequence"/>
</dbReference>
<keyword evidence="6" id="KW-0378">Hydrolase</keyword>
<evidence type="ECO:0000256" key="3">
    <source>
        <dbReference type="ARBA" id="ARBA00022485"/>
    </source>
</evidence>
<evidence type="ECO:0000259" key="11">
    <source>
        <dbReference type="SMART" id="SM00986"/>
    </source>
</evidence>
<dbReference type="SUPFAM" id="SSF52141">
    <property type="entry name" value="Uracil-DNA glycosylase-like"/>
    <property type="match status" value="1"/>
</dbReference>
<feature type="compositionally biased region" description="Polar residues" evidence="10">
    <location>
        <begin position="483"/>
        <end position="492"/>
    </location>
</feature>
<evidence type="ECO:0000256" key="4">
    <source>
        <dbReference type="ARBA" id="ARBA00022723"/>
    </source>
</evidence>
<evidence type="ECO:0000256" key="6">
    <source>
        <dbReference type="ARBA" id="ARBA00022801"/>
    </source>
</evidence>
<proteinExistence type="inferred from homology"/>
<evidence type="ECO:0000313" key="12">
    <source>
        <dbReference type="EMBL" id="MBR0649082.1"/>
    </source>
</evidence>
<dbReference type="PANTHER" id="PTHR33693:SF9">
    <property type="entry name" value="TYPE-4 URACIL-DNA GLYCOSYLASE"/>
    <property type="match status" value="1"/>
</dbReference>
<dbReference type="NCBIfam" id="TIGR03914">
    <property type="entry name" value="UDG_fam_dom"/>
    <property type="match status" value="1"/>
</dbReference>
<dbReference type="NCBIfam" id="TIGR03915">
    <property type="entry name" value="SAM_7_link_chp"/>
    <property type="match status" value="1"/>
</dbReference>
<name>A0ABS5EDI9_9PROT</name>
<dbReference type="InterPro" id="IPR023875">
    <property type="entry name" value="DNA_repair_put"/>
</dbReference>
<dbReference type="CDD" id="cd10030">
    <property type="entry name" value="UDG-F4_TTUDGA_SPO1dp_like"/>
    <property type="match status" value="1"/>
</dbReference>
<evidence type="ECO:0000256" key="7">
    <source>
        <dbReference type="ARBA" id="ARBA00023004"/>
    </source>
</evidence>
<dbReference type="InterPro" id="IPR025404">
    <property type="entry name" value="DUF4130"/>
</dbReference>
<protein>
    <recommendedName>
        <fullName evidence="2">Type-4 uracil-DNA glycosylase</fullName>
    </recommendedName>
</protein>
<accession>A0ABS5EDI9</accession>
<feature type="domain" description="Uracil-DNA glycosylase-like" evidence="11">
    <location>
        <begin position="312"/>
        <end position="472"/>
    </location>
</feature>
<dbReference type="InterPro" id="IPR005122">
    <property type="entry name" value="Uracil-DNA_glycosylase-like"/>
</dbReference>
<keyword evidence="3" id="KW-0004">4Fe-4S</keyword>
<comment type="similarity">
    <text evidence="1">Belongs to the uracil-DNA glycosylase (UDG) superfamily. Type 4 (UDGa) family.</text>
</comment>
<dbReference type="SMART" id="SM00986">
    <property type="entry name" value="UDG"/>
    <property type="match status" value="1"/>
</dbReference>
<dbReference type="InterPro" id="IPR051536">
    <property type="entry name" value="UDG_Type-4/5"/>
</dbReference>
<keyword evidence="4" id="KW-0479">Metal-binding</keyword>
<dbReference type="Pfam" id="PF03167">
    <property type="entry name" value="UDG"/>
    <property type="match status" value="1"/>
</dbReference>
<evidence type="ECO:0000256" key="5">
    <source>
        <dbReference type="ARBA" id="ARBA00022763"/>
    </source>
</evidence>
<dbReference type="InterPro" id="IPR005273">
    <property type="entry name" value="Ura-DNA_glyco_family4"/>
</dbReference>
<comment type="caution">
    <text evidence="12">The sequence shown here is derived from an EMBL/GenBank/DDBJ whole genome shotgun (WGS) entry which is preliminary data.</text>
</comment>
<sequence>MQTVMLHGAGDVAEWRNVARSLALAGTRPEEIDWREGEEASLFAAQPLPSPSAEVASLRVPRAFLDLAEAVICHADAGRFALLYRILLRLQDDAALLSVAADADIAAAHRMEKSVRRDCHKMTAFVRFREVPGDEGSVRRRFVAWFEPDHHIVRRMAPFFVRRFADMDWMILTPKGSAAFQAGDLTVSDAPAVKPDLADPTDALWLTYYASIFNPARLKVKAMQSEMPKKYWKNLPEAALIPTLIEQVPSRLAAMAYQAAQAPPVFHARIQARRQDVDAEPPAPSGTLAALRDAARTCTRCPLHCQATQTVFGEGPDTAELMIVGEQPGDHEDLAGRPFVGPAGRLFDRTLGEAGIDRAATYVTNAVKHFKHEPRGKRRLHRTPNAGEIDHCRWWLRHEITLVKPKLIVATGATAMFALTGEKGRLADHRGSVQPFDDGSALLVTVHPAYLLRLPDPRAAEDETRRFRADLVAARDWLATTPARPSTSNTRNAAPLPETRADGWHAPPSPPR</sequence>
<gene>
    <name evidence="12" type="ORF">GXW78_05365</name>
</gene>
<evidence type="ECO:0000256" key="1">
    <source>
        <dbReference type="ARBA" id="ARBA00006521"/>
    </source>
</evidence>
<keyword evidence="13" id="KW-1185">Reference proteome</keyword>
<evidence type="ECO:0000256" key="2">
    <source>
        <dbReference type="ARBA" id="ARBA00019403"/>
    </source>
</evidence>